<dbReference type="PANTHER" id="PTHR47723">
    <property type="entry name" value="OS05G0353850 PROTEIN"/>
    <property type="match status" value="1"/>
</dbReference>
<dbReference type="InterPro" id="IPR012337">
    <property type="entry name" value="RNaseH-like_sf"/>
</dbReference>
<feature type="domain" description="RNase H type-1" evidence="1">
    <location>
        <begin position="9"/>
        <end position="142"/>
    </location>
</feature>
<accession>A0AAD9TMJ1</accession>
<proteinExistence type="predicted"/>
<reference evidence="2" key="1">
    <citation type="journal article" date="2023" name="Plant J.">
        <title>Genome sequences and population genomics provide insights into the demographic history, inbreeding, and mutation load of two 'living fossil' tree species of Dipteronia.</title>
        <authorList>
            <person name="Feng Y."/>
            <person name="Comes H.P."/>
            <person name="Chen J."/>
            <person name="Zhu S."/>
            <person name="Lu R."/>
            <person name="Zhang X."/>
            <person name="Li P."/>
            <person name="Qiu J."/>
            <person name="Olsen K.M."/>
            <person name="Qiu Y."/>
        </authorList>
    </citation>
    <scope>NUCLEOTIDE SEQUENCE</scope>
    <source>
        <strain evidence="2">KIB01</strain>
    </source>
</reference>
<dbReference type="InterPro" id="IPR053151">
    <property type="entry name" value="RNase_H-like"/>
</dbReference>
<evidence type="ECO:0000313" key="2">
    <source>
        <dbReference type="EMBL" id="KAK2638844.1"/>
    </source>
</evidence>
<dbReference type="AlphaFoldDB" id="A0AAD9TMJ1"/>
<dbReference type="PANTHER" id="PTHR47723:SF22">
    <property type="entry name" value="RNASE H TYPE-1 DOMAIN-CONTAINING PROTEIN"/>
    <property type="match status" value="1"/>
</dbReference>
<dbReference type="GO" id="GO:0003676">
    <property type="term" value="F:nucleic acid binding"/>
    <property type="evidence" value="ECO:0007669"/>
    <property type="project" value="InterPro"/>
</dbReference>
<dbReference type="Proteomes" id="UP001280121">
    <property type="component" value="Unassembled WGS sequence"/>
</dbReference>
<dbReference type="Pfam" id="PF13456">
    <property type="entry name" value="RVT_3"/>
    <property type="match status" value="1"/>
</dbReference>
<dbReference type="InterPro" id="IPR036397">
    <property type="entry name" value="RNaseH_sf"/>
</dbReference>
<name>A0AAD9TMJ1_9ROSI</name>
<dbReference type="SUPFAM" id="SSF53098">
    <property type="entry name" value="Ribonuclease H-like"/>
    <property type="match status" value="1"/>
</dbReference>
<protein>
    <recommendedName>
        <fullName evidence="1">RNase H type-1 domain-containing protein</fullName>
    </recommendedName>
</protein>
<dbReference type="EMBL" id="JANJYI010000008">
    <property type="protein sequence ID" value="KAK2638844.1"/>
    <property type="molecule type" value="Genomic_DNA"/>
</dbReference>
<comment type="caution">
    <text evidence="2">The sequence shown here is derived from an EMBL/GenBank/DDBJ whole genome shotgun (WGS) entry which is preliminary data.</text>
</comment>
<dbReference type="InterPro" id="IPR044730">
    <property type="entry name" value="RNase_H-like_dom_plant"/>
</dbReference>
<sequence length="153" mass="16642">MEDVWSPPHFDLLKFNVDGLSMGMPGPTGIGGVLRDFNGKVLCIFSIYIGIQDSNMAEVAAILKACELCASNPTLADNKITIASDSKVVISWIKNKEFGSFSYLNILYNIKSLLHDLGDVEVCYNPRSTNSFADKLANMGSANSGDRISWGDL</sequence>
<evidence type="ECO:0000313" key="3">
    <source>
        <dbReference type="Proteomes" id="UP001280121"/>
    </source>
</evidence>
<dbReference type="Gene3D" id="3.30.420.10">
    <property type="entry name" value="Ribonuclease H-like superfamily/Ribonuclease H"/>
    <property type="match status" value="1"/>
</dbReference>
<dbReference type="CDD" id="cd06222">
    <property type="entry name" value="RNase_H_like"/>
    <property type="match status" value="1"/>
</dbReference>
<gene>
    <name evidence="2" type="ORF">Ddye_026639</name>
</gene>
<evidence type="ECO:0000259" key="1">
    <source>
        <dbReference type="PROSITE" id="PS50879"/>
    </source>
</evidence>
<dbReference type="PROSITE" id="PS50879">
    <property type="entry name" value="RNASE_H_1"/>
    <property type="match status" value="1"/>
</dbReference>
<keyword evidence="3" id="KW-1185">Reference proteome</keyword>
<dbReference type="InterPro" id="IPR002156">
    <property type="entry name" value="RNaseH_domain"/>
</dbReference>
<dbReference type="GO" id="GO:0004523">
    <property type="term" value="F:RNA-DNA hybrid ribonuclease activity"/>
    <property type="evidence" value="ECO:0007669"/>
    <property type="project" value="InterPro"/>
</dbReference>
<organism evidence="2 3">
    <name type="scientific">Dipteronia dyeriana</name>
    <dbReference type="NCBI Taxonomy" id="168575"/>
    <lineage>
        <taxon>Eukaryota</taxon>
        <taxon>Viridiplantae</taxon>
        <taxon>Streptophyta</taxon>
        <taxon>Embryophyta</taxon>
        <taxon>Tracheophyta</taxon>
        <taxon>Spermatophyta</taxon>
        <taxon>Magnoliopsida</taxon>
        <taxon>eudicotyledons</taxon>
        <taxon>Gunneridae</taxon>
        <taxon>Pentapetalae</taxon>
        <taxon>rosids</taxon>
        <taxon>malvids</taxon>
        <taxon>Sapindales</taxon>
        <taxon>Sapindaceae</taxon>
        <taxon>Hippocastanoideae</taxon>
        <taxon>Acereae</taxon>
        <taxon>Dipteronia</taxon>
    </lineage>
</organism>